<dbReference type="InterPro" id="IPR036318">
    <property type="entry name" value="FAD-bd_PCMH-like_sf"/>
</dbReference>
<keyword evidence="4" id="KW-0274">FAD</keyword>
<organism evidence="7 8">
    <name type="scientific">Apiospora kogelbergensis</name>
    <dbReference type="NCBI Taxonomy" id="1337665"/>
    <lineage>
        <taxon>Eukaryota</taxon>
        <taxon>Fungi</taxon>
        <taxon>Dikarya</taxon>
        <taxon>Ascomycota</taxon>
        <taxon>Pezizomycotina</taxon>
        <taxon>Sordariomycetes</taxon>
        <taxon>Xylariomycetidae</taxon>
        <taxon>Amphisphaeriales</taxon>
        <taxon>Apiosporaceae</taxon>
        <taxon>Apiospora</taxon>
    </lineage>
</organism>
<dbReference type="GO" id="GO:0016491">
    <property type="term" value="F:oxidoreductase activity"/>
    <property type="evidence" value="ECO:0007669"/>
    <property type="project" value="UniProtKB-KW"/>
</dbReference>
<evidence type="ECO:0000259" key="6">
    <source>
        <dbReference type="PROSITE" id="PS51387"/>
    </source>
</evidence>
<keyword evidence="8" id="KW-1185">Reference proteome</keyword>
<sequence>MPGSLDWNNHTTGFNARIPPYTPSGIAVPTTISQVQGAVNCGRKHGVSVSAKGGGHSYISGGWVERVDISSSNWIACTMWISMILLILLWSNQGQDWGIWPPSCTQMEENVPFLMAPVPGTSTTVGVSGHFTSGGYGMNSHQQGLALDFVEGATIVLANGSVVETSATQHEDLFWAILGAGANFGIVVSWRLRTFEAPDMVTLFRVKLNWNRSTAAGYLAAIERYINNDMPQNLSIRISDRTSGQLVAEGLYYGSEAEKNRILTLSFLSPMAPFLVLNGLNGTAARNFVDYWYGSTKHLAKDRAWFFHLEAVGGKNSAYSRPGNNATAYAHRDKAMIIRFNDAVVDEMMSYPENGTSFLNNWIATVTAALPDGSWGAYANYPDSTLNRTMAQRLYYGSNLDRLRYLKLKYDPDELFYHPQSIEPAHDTMIGPWAAVDSANDL</sequence>
<evidence type="ECO:0000256" key="5">
    <source>
        <dbReference type="ARBA" id="ARBA00023002"/>
    </source>
</evidence>
<dbReference type="Pfam" id="PF01565">
    <property type="entry name" value="FAD_binding_4"/>
    <property type="match status" value="1"/>
</dbReference>
<reference evidence="7 8" key="1">
    <citation type="submission" date="2023-01" db="EMBL/GenBank/DDBJ databases">
        <title>Analysis of 21 Apiospora genomes using comparative genomics revels a genus with tremendous synthesis potential of carbohydrate active enzymes and secondary metabolites.</title>
        <authorList>
            <person name="Sorensen T."/>
        </authorList>
    </citation>
    <scope>NUCLEOTIDE SEQUENCE [LARGE SCALE GENOMIC DNA]</scope>
    <source>
        <strain evidence="7 8">CBS 117206</strain>
    </source>
</reference>
<evidence type="ECO:0000256" key="1">
    <source>
        <dbReference type="ARBA" id="ARBA00001974"/>
    </source>
</evidence>
<feature type="domain" description="FAD-binding PCMH-type" evidence="6">
    <location>
        <begin position="19"/>
        <end position="197"/>
    </location>
</feature>
<dbReference type="PROSITE" id="PS51387">
    <property type="entry name" value="FAD_PCMH"/>
    <property type="match status" value="1"/>
</dbReference>
<accession>A0AAW0Q4J4</accession>
<dbReference type="EMBL" id="JAQQWP010000013">
    <property type="protein sequence ID" value="KAK8092610.1"/>
    <property type="molecule type" value="Genomic_DNA"/>
</dbReference>
<keyword evidence="5" id="KW-0560">Oxidoreductase</keyword>
<evidence type="ECO:0000313" key="8">
    <source>
        <dbReference type="Proteomes" id="UP001392437"/>
    </source>
</evidence>
<comment type="caution">
    <text evidence="7">The sequence shown here is derived from an EMBL/GenBank/DDBJ whole genome shotgun (WGS) entry which is preliminary data.</text>
</comment>
<dbReference type="SUPFAM" id="SSF56176">
    <property type="entry name" value="FAD-binding/transporter-associated domain-like"/>
    <property type="match status" value="2"/>
</dbReference>
<dbReference type="InterPro" id="IPR050416">
    <property type="entry name" value="FAD-linked_Oxidoreductase"/>
</dbReference>
<comment type="cofactor">
    <cofactor evidence="1">
        <name>FAD</name>
        <dbReference type="ChEBI" id="CHEBI:57692"/>
    </cofactor>
</comment>
<evidence type="ECO:0000313" key="7">
    <source>
        <dbReference type="EMBL" id="KAK8092610.1"/>
    </source>
</evidence>
<name>A0AAW0Q4J4_9PEZI</name>
<protein>
    <recommendedName>
        <fullName evidence="6">FAD-binding PCMH-type domain-containing protein</fullName>
    </recommendedName>
</protein>
<dbReference type="InterPro" id="IPR016169">
    <property type="entry name" value="FAD-bd_PCMH_sub2"/>
</dbReference>
<dbReference type="PANTHER" id="PTHR42973">
    <property type="entry name" value="BINDING OXIDOREDUCTASE, PUTATIVE (AFU_ORTHOLOGUE AFUA_1G17690)-RELATED"/>
    <property type="match status" value="1"/>
</dbReference>
<dbReference type="Gene3D" id="3.30.465.10">
    <property type="match status" value="2"/>
</dbReference>
<dbReference type="PANTHER" id="PTHR42973:SF39">
    <property type="entry name" value="FAD-BINDING PCMH-TYPE DOMAIN-CONTAINING PROTEIN"/>
    <property type="match status" value="1"/>
</dbReference>
<dbReference type="InterPro" id="IPR006094">
    <property type="entry name" value="Oxid_FAD_bind_N"/>
</dbReference>
<gene>
    <name evidence="7" type="ORF">PG999_014809</name>
</gene>
<dbReference type="GO" id="GO:0071949">
    <property type="term" value="F:FAD binding"/>
    <property type="evidence" value="ECO:0007669"/>
    <property type="project" value="InterPro"/>
</dbReference>
<evidence type="ECO:0000256" key="3">
    <source>
        <dbReference type="ARBA" id="ARBA00022630"/>
    </source>
</evidence>
<evidence type="ECO:0000256" key="2">
    <source>
        <dbReference type="ARBA" id="ARBA00005466"/>
    </source>
</evidence>
<proteinExistence type="inferred from homology"/>
<dbReference type="AlphaFoldDB" id="A0AAW0Q4J4"/>
<dbReference type="Pfam" id="PF08031">
    <property type="entry name" value="BBE"/>
    <property type="match status" value="1"/>
</dbReference>
<dbReference type="Gene3D" id="3.40.462.20">
    <property type="match status" value="2"/>
</dbReference>
<dbReference type="InterPro" id="IPR016166">
    <property type="entry name" value="FAD-bd_PCMH"/>
</dbReference>
<dbReference type="Proteomes" id="UP001392437">
    <property type="component" value="Unassembled WGS sequence"/>
</dbReference>
<keyword evidence="3" id="KW-0285">Flavoprotein</keyword>
<evidence type="ECO:0000256" key="4">
    <source>
        <dbReference type="ARBA" id="ARBA00022827"/>
    </source>
</evidence>
<dbReference type="InterPro" id="IPR012951">
    <property type="entry name" value="BBE"/>
</dbReference>
<comment type="similarity">
    <text evidence="2">Belongs to the oxygen-dependent FAD-linked oxidoreductase family.</text>
</comment>